<dbReference type="AlphaFoldDB" id="A0AA97I5X7"/>
<dbReference type="Proteomes" id="UP001305498">
    <property type="component" value="Chromosome"/>
</dbReference>
<keyword evidence="1" id="KW-1133">Transmembrane helix</keyword>
<dbReference type="EMBL" id="CP118157">
    <property type="protein sequence ID" value="WOF23204.1"/>
    <property type="molecule type" value="Genomic_DNA"/>
</dbReference>
<feature type="transmembrane region" description="Helical" evidence="1">
    <location>
        <begin position="177"/>
        <end position="200"/>
    </location>
</feature>
<organism evidence="2 3">
    <name type="scientific">Microbacterium betulae</name>
    <dbReference type="NCBI Taxonomy" id="2981139"/>
    <lineage>
        <taxon>Bacteria</taxon>
        <taxon>Bacillati</taxon>
        <taxon>Actinomycetota</taxon>
        <taxon>Actinomycetes</taxon>
        <taxon>Micrococcales</taxon>
        <taxon>Microbacteriaceae</taxon>
        <taxon>Microbacterium</taxon>
    </lineage>
</organism>
<keyword evidence="1" id="KW-0472">Membrane</keyword>
<sequence length="245" mass="26883">MTAVDLGRRHQPAPRSRTLDVVRLQFINTQTFVWVPLLVLGGSWVITMLIYWILRTAGVEGAIVGGGAQAPLWYFLVIGVQALALSFPFSQAMSLTRREFFVGSLAAAAVSALGMAVVFVLLGLVERATDGYGWESYFARLPWVWEGGAFVAGLGYFVATMLMFVIGFWFATIYKRFGTAALTIVIFAVALAVLGVVALVTWQRAWPEVWEWILTTGVLGLTLWGILLTVVLAAGSYLTLRRMPV</sequence>
<feature type="transmembrane region" description="Helical" evidence="1">
    <location>
        <begin position="32"/>
        <end position="52"/>
    </location>
</feature>
<name>A0AA97I5X7_9MICO</name>
<feature type="transmembrane region" description="Helical" evidence="1">
    <location>
        <begin position="101"/>
        <end position="125"/>
    </location>
</feature>
<dbReference type="RefSeq" id="WP_317139675.1">
    <property type="nucleotide sequence ID" value="NZ_CP118157.1"/>
</dbReference>
<dbReference type="KEGG" id="mbet:N8K70_00620"/>
<accession>A0AA97I5X7</accession>
<keyword evidence="3" id="KW-1185">Reference proteome</keyword>
<feature type="transmembrane region" description="Helical" evidence="1">
    <location>
        <begin position="212"/>
        <end position="240"/>
    </location>
</feature>
<keyword evidence="1" id="KW-0812">Transmembrane</keyword>
<reference evidence="2 3" key="1">
    <citation type="submission" date="2023-02" db="EMBL/GenBank/DDBJ databases">
        <title>Microbacterium betulae sp. nov., isolated from birch wood.</title>
        <authorList>
            <person name="Pasciak M."/>
            <person name="Pawlik K.J."/>
            <person name="Martynowski D."/>
            <person name="Laczmanski L."/>
            <person name="Ciekot J."/>
            <person name="Szponar B."/>
            <person name="Wojcik-Fatla A."/>
            <person name="Mackiewicz B."/>
            <person name="Farian E."/>
            <person name="Cholewa G."/>
            <person name="Cholewa A."/>
            <person name="Dutkiewicz J."/>
        </authorList>
    </citation>
    <scope>NUCLEOTIDE SEQUENCE [LARGE SCALE GENOMIC DNA]</scope>
    <source>
        <strain evidence="2 3">AB</strain>
    </source>
</reference>
<evidence type="ECO:0000313" key="2">
    <source>
        <dbReference type="EMBL" id="WOF23204.1"/>
    </source>
</evidence>
<evidence type="ECO:0000313" key="3">
    <source>
        <dbReference type="Proteomes" id="UP001305498"/>
    </source>
</evidence>
<protein>
    <submittedName>
        <fullName evidence="2">Uncharacterized protein</fullName>
    </submittedName>
</protein>
<proteinExistence type="predicted"/>
<gene>
    <name evidence="2" type="ORF">N8K70_00620</name>
</gene>
<feature type="transmembrane region" description="Helical" evidence="1">
    <location>
        <begin position="72"/>
        <end position="89"/>
    </location>
</feature>
<evidence type="ECO:0000256" key="1">
    <source>
        <dbReference type="SAM" id="Phobius"/>
    </source>
</evidence>
<feature type="transmembrane region" description="Helical" evidence="1">
    <location>
        <begin position="145"/>
        <end position="170"/>
    </location>
</feature>